<evidence type="ECO:0000259" key="2">
    <source>
        <dbReference type="Pfam" id="PF08345"/>
    </source>
</evidence>
<organism evidence="3 4">
    <name type="scientific">Thermacetogenium phaeum</name>
    <dbReference type="NCBI Taxonomy" id="85874"/>
    <lineage>
        <taxon>Bacteria</taxon>
        <taxon>Bacillati</taxon>
        <taxon>Bacillota</taxon>
        <taxon>Clostridia</taxon>
        <taxon>Thermoanaerobacterales</taxon>
        <taxon>Thermoanaerobacteraceae</taxon>
        <taxon>Thermacetogenium</taxon>
    </lineage>
</organism>
<feature type="non-terminal residue" evidence="3">
    <location>
        <position position="1"/>
    </location>
</feature>
<dbReference type="PANTHER" id="PTHR30046:SF0">
    <property type="entry name" value="FLAGELLAR M-RING PROTEIN"/>
    <property type="match status" value="1"/>
</dbReference>
<keyword evidence="1" id="KW-0472">Membrane</keyword>
<dbReference type="EMBL" id="LGFO01000121">
    <property type="protein sequence ID" value="KUK36299.1"/>
    <property type="molecule type" value="Genomic_DNA"/>
</dbReference>
<evidence type="ECO:0000313" key="3">
    <source>
        <dbReference type="EMBL" id="KUK36299.1"/>
    </source>
</evidence>
<feature type="transmembrane region" description="Helical" evidence="1">
    <location>
        <begin position="100"/>
        <end position="121"/>
    </location>
</feature>
<dbReference type="InterPro" id="IPR043427">
    <property type="entry name" value="YscJ/FliF"/>
</dbReference>
<sequence length="190" mass="21562">GGAAPSQTQINRTTTNYEIDKEDEYRVVAPGAVKQLSLSVVLDGELDPLRQQEITDLVSAAAGLQPERGDQLTVASIPFDRTWSQNMEREMAEREKRRQWLIYGVAGLILISLLVLLAVLANRRRERRVALDRLAGTQLTVEEALAAQEPELTQEEKERARILEQLQRQVRQNPEQVAQVLRAWLAEEQR</sequence>
<evidence type="ECO:0000313" key="4">
    <source>
        <dbReference type="Proteomes" id="UP000053326"/>
    </source>
</evidence>
<keyword evidence="3" id="KW-0282">Flagellum</keyword>
<keyword evidence="1" id="KW-1133">Transmembrane helix</keyword>
<keyword evidence="1" id="KW-0812">Transmembrane</keyword>
<keyword evidence="3" id="KW-0966">Cell projection</keyword>
<dbReference type="InterPro" id="IPR013556">
    <property type="entry name" value="Flag_M-ring_C"/>
</dbReference>
<gene>
    <name evidence="3" type="ORF">XD66_0988</name>
</gene>
<accession>A0A101FFW3</accession>
<reference evidence="4" key="1">
    <citation type="journal article" date="2015" name="MBio">
        <title>Genome-Resolved Metagenomic Analysis Reveals Roles for Candidate Phyla and Other Microbial Community Members in Biogeochemical Transformations in Oil Reservoirs.</title>
        <authorList>
            <person name="Hu P."/>
            <person name="Tom L."/>
            <person name="Singh A."/>
            <person name="Thomas B.C."/>
            <person name="Baker B.J."/>
            <person name="Piceno Y.M."/>
            <person name="Andersen G.L."/>
            <person name="Banfield J.F."/>
        </authorList>
    </citation>
    <scope>NUCLEOTIDE SEQUENCE [LARGE SCALE GENOMIC DNA]</scope>
</reference>
<protein>
    <submittedName>
        <fullName evidence="3">Flagellar M-ring protein</fullName>
    </submittedName>
</protein>
<comment type="caution">
    <text evidence="3">The sequence shown here is derived from an EMBL/GenBank/DDBJ whole genome shotgun (WGS) entry which is preliminary data.</text>
</comment>
<dbReference type="Proteomes" id="UP000053326">
    <property type="component" value="Unassembled WGS sequence"/>
</dbReference>
<keyword evidence="3" id="KW-0969">Cilium</keyword>
<dbReference type="AlphaFoldDB" id="A0A101FFW3"/>
<proteinExistence type="predicted"/>
<name>A0A101FFW3_9THEO</name>
<dbReference type="Pfam" id="PF08345">
    <property type="entry name" value="YscJ_FliF_C"/>
    <property type="match status" value="1"/>
</dbReference>
<evidence type="ECO:0000256" key="1">
    <source>
        <dbReference type="SAM" id="Phobius"/>
    </source>
</evidence>
<dbReference type="PANTHER" id="PTHR30046">
    <property type="entry name" value="FLAGELLAR M-RING PROTEIN"/>
    <property type="match status" value="1"/>
</dbReference>
<feature type="domain" description="Flagellar M-ring C-terminal" evidence="2">
    <location>
        <begin position="6"/>
        <end position="79"/>
    </location>
</feature>